<evidence type="ECO:0000256" key="1">
    <source>
        <dbReference type="SAM" id="Coils"/>
    </source>
</evidence>
<evidence type="ECO:0000313" key="3">
    <source>
        <dbReference type="Proteomes" id="UP000828251"/>
    </source>
</evidence>
<evidence type="ECO:0000313" key="2">
    <source>
        <dbReference type="EMBL" id="KAH1091425.1"/>
    </source>
</evidence>
<gene>
    <name evidence="2" type="ORF">J1N35_018682</name>
</gene>
<comment type="caution">
    <text evidence="2">The sequence shown here is derived from an EMBL/GenBank/DDBJ whole genome shotgun (WGS) entry which is preliminary data.</text>
</comment>
<organism evidence="2 3">
    <name type="scientific">Gossypium stocksii</name>
    <dbReference type="NCBI Taxonomy" id="47602"/>
    <lineage>
        <taxon>Eukaryota</taxon>
        <taxon>Viridiplantae</taxon>
        <taxon>Streptophyta</taxon>
        <taxon>Embryophyta</taxon>
        <taxon>Tracheophyta</taxon>
        <taxon>Spermatophyta</taxon>
        <taxon>Magnoliopsida</taxon>
        <taxon>eudicotyledons</taxon>
        <taxon>Gunneridae</taxon>
        <taxon>Pentapetalae</taxon>
        <taxon>rosids</taxon>
        <taxon>malvids</taxon>
        <taxon>Malvales</taxon>
        <taxon>Malvaceae</taxon>
        <taxon>Malvoideae</taxon>
        <taxon>Gossypium</taxon>
    </lineage>
</organism>
<dbReference type="EMBL" id="JAIQCV010000006">
    <property type="protein sequence ID" value="KAH1091425.1"/>
    <property type="molecule type" value="Genomic_DNA"/>
</dbReference>
<reference evidence="2 3" key="1">
    <citation type="journal article" date="2021" name="Plant Biotechnol. J.">
        <title>Multi-omics assisted identification of the key and species-specific regulatory components of drought-tolerant mechanisms in Gossypium stocksii.</title>
        <authorList>
            <person name="Yu D."/>
            <person name="Ke L."/>
            <person name="Zhang D."/>
            <person name="Wu Y."/>
            <person name="Sun Y."/>
            <person name="Mei J."/>
            <person name="Sun J."/>
            <person name="Sun Y."/>
        </authorList>
    </citation>
    <scope>NUCLEOTIDE SEQUENCE [LARGE SCALE GENOMIC DNA]</scope>
    <source>
        <strain evidence="3">cv. E1</strain>
        <tissue evidence="2">Leaf</tissue>
    </source>
</reference>
<dbReference type="OrthoDB" id="1640012at2759"/>
<protein>
    <submittedName>
        <fullName evidence="2">Uncharacterized protein</fullName>
    </submittedName>
</protein>
<proteinExistence type="predicted"/>
<sequence>MDSFKIDELVRSLQAFKLNLDGSKKVKYKGENIMALQVTDEVLIPKASTSRRTSREENKKQIKQVEAKESLLTEELNNLVNTKKELVEMKLILEKFNVGSIKLDEFLYFGKRELGRGGQCFLNKGKVVFVKASN</sequence>
<keyword evidence="3" id="KW-1185">Reference proteome</keyword>
<keyword evidence="1" id="KW-0175">Coiled coil</keyword>
<name>A0A9D3VR01_9ROSI</name>
<feature type="coiled-coil region" evidence="1">
    <location>
        <begin position="55"/>
        <end position="82"/>
    </location>
</feature>
<dbReference type="Proteomes" id="UP000828251">
    <property type="component" value="Unassembled WGS sequence"/>
</dbReference>
<dbReference type="AlphaFoldDB" id="A0A9D3VR01"/>
<accession>A0A9D3VR01</accession>